<feature type="compositionally biased region" description="Polar residues" evidence="2">
    <location>
        <begin position="249"/>
        <end position="258"/>
    </location>
</feature>
<dbReference type="SUPFAM" id="SSF81901">
    <property type="entry name" value="HCP-like"/>
    <property type="match status" value="1"/>
</dbReference>
<proteinExistence type="predicted"/>
<evidence type="ECO:0000313" key="3">
    <source>
        <dbReference type="EMBL" id="QGT99270.1"/>
    </source>
</evidence>
<sequence>MPQSNVFFDRKYTCPVCSGQFSSLSVRSSATYVENKEPDFHTIYKGVSPLHYSIIVCPYCNYAASNNTFSKPLSPVIVEQLSKALAILQEEEPYFSGERDLTTALRSFQLAIRCSQLKKASAGEIAGLLLASAWLAREIKNTELENTYMNQALKHYREAYEKGTNTIGNLSDIQATYLIGELYRRTGEYSEAVNWFNRAIGHPQINSNPSIEKLARDQWALAREQVKQAGSKKEDKEDVINQEKKVSDYPSNTKESNSNTTVQLTVGIYQHQFDFLKEVANKNPQVNKDQVLKALLDATIETIGERSIDEFSSEIELKRNFIKMLND</sequence>
<evidence type="ECO:0000313" key="4">
    <source>
        <dbReference type="Proteomes" id="UP000426444"/>
    </source>
</evidence>
<reference evidence="4" key="1">
    <citation type="journal article" date="2019" name="Microbiology">
        <title>Complete Genome Sequence of an Uncultured Bacterium of the Candidate Phylum Bipolaricaulota.</title>
        <authorList>
            <person name="Kadnikov V.V."/>
            <person name="Mardanov A.V."/>
            <person name="Beletsky A.V."/>
            <person name="Frank Y.A."/>
            <person name="Karnachuk O.V."/>
            <person name="Ravin N.V."/>
        </authorList>
    </citation>
    <scope>NUCLEOTIDE SEQUENCE [LARGE SCALE GENOMIC DNA]</scope>
</reference>
<organism evidence="3 4">
    <name type="scientific">Candidatus Syntrophocurvum alkaliphilum</name>
    <dbReference type="NCBI Taxonomy" id="2293317"/>
    <lineage>
        <taxon>Bacteria</taxon>
        <taxon>Bacillati</taxon>
        <taxon>Bacillota</taxon>
        <taxon>Clostridia</taxon>
        <taxon>Eubacteriales</taxon>
        <taxon>Syntrophomonadaceae</taxon>
        <taxon>Candidatus Syntrophocurvum</taxon>
    </lineage>
</organism>
<feature type="repeat" description="TPR" evidence="1">
    <location>
        <begin position="173"/>
        <end position="206"/>
    </location>
</feature>
<dbReference type="Proteomes" id="UP000426444">
    <property type="component" value="Chromosome"/>
</dbReference>
<dbReference type="PROSITE" id="PS50005">
    <property type="entry name" value="TPR"/>
    <property type="match status" value="1"/>
</dbReference>
<keyword evidence="1" id="KW-0802">TPR repeat</keyword>
<feature type="compositionally biased region" description="Basic and acidic residues" evidence="2">
    <location>
        <begin position="231"/>
        <end position="247"/>
    </location>
</feature>
<gene>
    <name evidence="3" type="ORF">SYNTR_0677</name>
</gene>
<dbReference type="KEGG" id="salq:SYNTR_0677"/>
<accession>A0A6I6DE05</accession>
<dbReference type="Pfam" id="PF09986">
    <property type="entry name" value="DUF2225"/>
    <property type="match status" value="1"/>
</dbReference>
<evidence type="ECO:0000256" key="1">
    <source>
        <dbReference type="PROSITE-ProRule" id="PRU00339"/>
    </source>
</evidence>
<dbReference type="InterPro" id="IPR018708">
    <property type="entry name" value="DUF2225"/>
</dbReference>
<dbReference type="InterPro" id="IPR011990">
    <property type="entry name" value="TPR-like_helical_dom_sf"/>
</dbReference>
<dbReference type="AlphaFoldDB" id="A0A6I6DE05"/>
<protein>
    <submittedName>
        <fullName evidence="3">Uncharacterized protein</fullName>
    </submittedName>
</protein>
<feature type="region of interest" description="Disordered" evidence="2">
    <location>
        <begin position="227"/>
        <end position="258"/>
    </location>
</feature>
<dbReference type="InterPro" id="IPR019734">
    <property type="entry name" value="TPR_rpt"/>
</dbReference>
<evidence type="ECO:0000256" key="2">
    <source>
        <dbReference type="SAM" id="MobiDB-lite"/>
    </source>
</evidence>
<name>A0A6I6DE05_9FIRM</name>
<dbReference type="EMBL" id="CP046457">
    <property type="protein sequence ID" value="QGT99270.1"/>
    <property type="molecule type" value="Genomic_DNA"/>
</dbReference>
<dbReference type="Gene3D" id="1.25.40.10">
    <property type="entry name" value="Tetratricopeptide repeat domain"/>
    <property type="match status" value="1"/>
</dbReference>
<keyword evidence="4" id="KW-1185">Reference proteome</keyword>